<dbReference type="InterPro" id="IPR006674">
    <property type="entry name" value="HD_domain"/>
</dbReference>
<dbReference type="PANTHER" id="PTHR11373:SF4">
    <property type="entry name" value="DEOXYNUCLEOSIDE TRIPHOSPHATE TRIPHOSPHOHYDROLASE SAMHD1"/>
    <property type="match status" value="1"/>
</dbReference>
<accession>A0A2S8NV22</accession>
<protein>
    <submittedName>
        <fullName evidence="2">Phosphohydrolase</fullName>
    </submittedName>
</protein>
<dbReference type="Gene3D" id="1.10.3210.10">
    <property type="entry name" value="Hypothetical protein af1432"/>
    <property type="match status" value="1"/>
</dbReference>
<comment type="caution">
    <text evidence="2">The sequence shown here is derived from an EMBL/GenBank/DDBJ whole genome shotgun (WGS) entry which is preliminary data.</text>
</comment>
<dbReference type="SMART" id="SM00471">
    <property type="entry name" value="HDc"/>
    <property type="match status" value="1"/>
</dbReference>
<dbReference type="SUPFAM" id="SSF109604">
    <property type="entry name" value="HD-domain/PDEase-like"/>
    <property type="match status" value="1"/>
</dbReference>
<organism evidence="2 3">
    <name type="scientific">Candidatus Phytoplasma phoenicium</name>
    <dbReference type="NCBI Taxonomy" id="198422"/>
    <lineage>
        <taxon>Bacteria</taxon>
        <taxon>Bacillati</taxon>
        <taxon>Mycoplasmatota</taxon>
        <taxon>Mollicutes</taxon>
        <taxon>Acholeplasmatales</taxon>
        <taxon>Acholeplasmataceae</taxon>
        <taxon>Candidatus Phytoplasma</taxon>
        <taxon>16SrIX (Pigeon pea witches'-broom group)</taxon>
    </lineage>
</organism>
<gene>
    <name evidence="2" type="ORF">C6B37_01300</name>
</gene>
<keyword evidence="3" id="KW-1185">Reference proteome</keyword>
<dbReference type="CDD" id="cd00077">
    <property type="entry name" value="HDc"/>
    <property type="match status" value="1"/>
</dbReference>
<evidence type="ECO:0000313" key="2">
    <source>
        <dbReference type="EMBL" id="PQP79752.1"/>
    </source>
</evidence>
<evidence type="ECO:0000313" key="3">
    <source>
        <dbReference type="Proteomes" id="UP000238672"/>
    </source>
</evidence>
<dbReference type="GO" id="GO:0008832">
    <property type="term" value="F:dGTPase activity"/>
    <property type="evidence" value="ECO:0007669"/>
    <property type="project" value="TreeGrafter"/>
</dbReference>
<dbReference type="EMBL" id="PUUG01000031">
    <property type="protein sequence ID" value="PQP79752.1"/>
    <property type="molecule type" value="Genomic_DNA"/>
</dbReference>
<evidence type="ECO:0000259" key="1">
    <source>
        <dbReference type="SMART" id="SM00471"/>
    </source>
</evidence>
<dbReference type="GO" id="GO:0006203">
    <property type="term" value="P:dGTP catabolic process"/>
    <property type="evidence" value="ECO:0007669"/>
    <property type="project" value="TreeGrafter"/>
</dbReference>
<dbReference type="AlphaFoldDB" id="A0A2S8NV22"/>
<dbReference type="PANTHER" id="PTHR11373">
    <property type="entry name" value="DEOXYNUCLEOSIDE TRIPHOSPHATE TRIPHOSPHOHYDROLASE"/>
    <property type="match status" value="1"/>
</dbReference>
<name>A0A2S8NV22_9MOLU</name>
<keyword evidence="2" id="KW-0378">Hydrolase</keyword>
<reference evidence="2 3" key="1">
    <citation type="submission" date="2018-02" db="EMBL/GenBank/DDBJ databases">
        <title>Metagenomics reveals mixed infection of spiroplasma and phytoplasma in chicory.</title>
        <authorList>
            <person name="Polano C."/>
            <person name="Moruzzi S."/>
            <person name="Ermacora P."/>
            <person name="Ferrini F."/>
            <person name="Martini M."/>
            <person name="Firrao G."/>
        </authorList>
    </citation>
    <scope>NUCLEOTIDE SEQUENCE [LARGE SCALE GENOMIC DNA]</scope>
    <source>
        <strain evidence="2 3">ChiP</strain>
    </source>
</reference>
<dbReference type="InterPro" id="IPR003607">
    <property type="entry name" value="HD/PDEase_dom"/>
</dbReference>
<dbReference type="Proteomes" id="UP000238672">
    <property type="component" value="Unassembled WGS sequence"/>
</dbReference>
<sequence length="475" mass="56931">MEKHLSQKNYYFNNEKFNNENKLKELEKPVVFRDLIYGYIYFEYEFLEKLINTKCMQRLRRIRQLSCVNIVFHGAEHSRFTHSLGVYELARRFLEINSQVPEVQRIFASKVSDVYKNPKRRNKFLLLTAALLHDIGHGAYSHIFEDIFETEHALISAQIILNNKEISNILDEFHDKDFKKDLAYILNPTILESTNSSNKDLQIIRQLISSKLDFDRLDYLVRDAFYTGVIYGYIDTDKLIRSINITTVNDEQKIYFSSSSVTAIENYFINYYHMYKQVYGHLKVLGYTVILKQIFHRIKDLLQENHQFKFANILQPLKYFLQEKEKLDKNTPNYFSEKYIKFYLAIDDFYLNGLIVHLQNENDIVLRCLCYDFLNRRIWLYSEKNIKEKLEKEMLKDIKKELVKYFIFENKSSPTIYKQDFKKYATEICKEVLIDTKLQKLSEASPLLKSIIKSKKIVNNKHHYKIFFSSQYKKF</sequence>
<dbReference type="InterPro" id="IPR050135">
    <property type="entry name" value="dGTPase-like"/>
</dbReference>
<feature type="domain" description="HD/PDEase" evidence="1">
    <location>
        <begin position="75"/>
        <end position="229"/>
    </location>
</feature>
<proteinExistence type="predicted"/>
<dbReference type="Pfam" id="PF01966">
    <property type="entry name" value="HD"/>
    <property type="match status" value="1"/>
</dbReference>